<dbReference type="InterPro" id="IPR043128">
    <property type="entry name" value="Rev_trsase/Diguanyl_cyclase"/>
</dbReference>
<sequence length="477" mass="51971">MPQREGAGERHVLTVTPVSSRTLAAPASHWFSSHFDSRTHFPNAAWFEERAALRLHVCQARRANAAVLVLEVDPAGRLRDSLGDDILADILQRCGGHVREIMGSGVVLAALGNGLLACWIEGEAASIEALAGRLQRAWARPFNLGERPVRLALRIGAAAVLPQARADVRELLHRARVALGSARDDGLGDALRWYRPAMQNEAIDRLELEALLPQALERKQFSLAFQPQVNLATGRIQLMEALLRWQCPGKGNISPATFVPVAEDTGLIVPIGEWALREACREVGRLRRLLAGRATEVPPVAVNVSARQFMQPGLVGLIRSALDDAQLEPEHLEIEMTESVLLGDTAGVQTTLDALRAMGVRLAIDDFGTGYSSFSYLTQFSFDRLKIDRSLVVNVDQPGKGYAIVSAIVSLAHALEMLVTAEGVETAAQAEALKRLRCDDVQGYWFSRPLAPKALERALLGLADERVRVASPPPLSF</sequence>
<organism evidence="3 4">
    <name type="scientific">Paracidovorax wautersii</name>
    <dbReference type="NCBI Taxonomy" id="1177982"/>
    <lineage>
        <taxon>Bacteria</taxon>
        <taxon>Pseudomonadati</taxon>
        <taxon>Pseudomonadota</taxon>
        <taxon>Betaproteobacteria</taxon>
        <taxon>Burkholderiales</taxon>
        <taxon>Comamonadaceae</taxon>
        <taxon>Paracidovorax</taxon>
    </lineage>
</organism>
<evidence type="ECO:0000313" key="4">
    <source>
        <dbReference type="Proteomes" id="UP000461670"/>
    </source>
</evidence>
<dbReference type="Pfam" id="PF00990">
    <property type="entry name" value="GGDEF"/>
    <property type="match status" value="1"/>
</dbReference>
<evidence type="ECO:0000259" key="2">
    <source>
        <dbReference type="PROSITE" id="PS50887"/>
    </source>
</evidence>
<dbReference type="InterPro" id="IPR029787">
    <property type="entry name" value="Nucleotide_cyclase"/>
</dbReference>
<name>A0A7V8JQK1_9BURK</name>
<dbReference type="InterPro" id="IPR000160">
    <property type="entry name" value="GGDEF_dom"/>
</dbReference>
<protein>
    <submittedName>
        <fullName evidence="3">Putative signaling protein</fullName>
    </submittedName>
</protein>
<dbReference type="EMBL" id="WNDQ01000022">
    <property type="protein sequence ID" value="KAF1021377.1"/>
    <property type="molecule type" value="Genomic_DNA"/>
</dbReference>
<reference evidence="4" key="1">
    <citation type="journal article" date="2020" name="MBio">
        <title>Horizontal gene transfer to a defensive symbiont with a reduced genome amongst a multipartite beetle microbiome.</title>
        <authorList>
            <person name="Waterworth S.C."/>
            <person name="Florez L.V."/>
            <person name="Rees E.R."/>
            <person name="Hertweck C."/>
            <person name="Kaltenpoth M."/>
            <person name="Kwan J.C."/>
        </authorList>
    </citation>
    <scope>NUCLEOTIDE SEQUENCE [LARGE SCALE GENOMIC DNA]</scope>
</reference>
<comment type="caution">
    <text evidence="3">The sequence shown here is derived from an EMBL/GenBank/DDBJ whole genome shotgun (WGS) entry which is preliminary data.</text>
</comment>
<feature type="domain" description="EAL" evidence="1">
    <location>
        <begin position="205"/>
        <end position="463"/>
    </location>
</feature>
<dbReference type="SMART" id="SM00267">
    <property type="entry name" value="GGDEF"/>
    <property type="match status" value="1"/>
</dbReference>
<dbReference type="PANTHER" id="PTHR33121">
    <property type="entry name" value="CYCLIC DI-GMP PHOSPHODIESTERASE PDEF"/>
    <property type="match status" value="1"/>
</dbReference>
<evidence type="ECO:0000259" key="1">
    <source>
        <dbReference type="PROSITE" id="PS50883"/>
    </source>
</evidence>
<dbReference type="AlphaFoldDB" id="A0A7V8JQK1"/>
<dbReference type="Pfam" id="PF00563">
    <property type="entry name" value="EAL"/>
    <property type="match status" value="1"/>
</dbReference>
<accession>A0A7V8JQK1</accession>
<dbReference type="InterPro" id="IPR001633">
    <property type="entry name" value="EAL_dom"/>
</dbReference>
<evidence type="ECO:0000313" key="3">
    <source>
        <dbReference type="EMBL" id="KAF1021377.1"/>
    </source>
</evidence>
<proteinExistence type="predicted"/>
<dbReference type="PROSITE" id="PS50883">
    <property type="entry name" value="EAL"/>
    <property type="match status" value="1"/>
</dbReference>
<dbReference type="Proteomes" id="UP000461670">
    <property type="component" value="Unassembled WGS sequence"/>
</dbReference>
<dbReference type="InterPro" id="IPR050706">
    <property type="entry name" value="Cyclic-di-GMP_PDE-like"/>
</dbReference>
<dbReference type="InterPro" id="IPR035919">
    <property type="entry name" value="EAL_sf"/>
</dbReference>
<dbReference type="PANTHER" id="PTHR33121:SF79">
    <property type="entry name" value="CYCLIC DI-GMP PHOSPHODIESTERASE PDED-RELATED"/>
    <property type="match status" value="1"/>
</dbReference>
<dbReference type="SUPFAM" id="SSF141868">
    <property type="entry name" value="EAL domain-like"/>
    <property type="match status" value="1"/>
</dbReference>
<feature type="domain" description="GGDEF" evidence="2">
    <location>
        <begin position="63"/>
        <end position="195"/>
    </location>
</feature>
<dbReference type="GO" id="GO:0071111">
    <property type="term" value="F:cyclic-guanylate-specific phosphodiesterase activity"/>
    <property type="evidence" value="ECO:0007669"/>
    <property type="project" value="InterPro"/>
</dbReference>
<dbReference type="CDD" id="cd01948">
    <property type="entry name" value="EAL"/>
    <property type="match status" value="1"/>
</dbReference>
<dbReference type="Gene3D" id="3.30.70.270">
    <property type="match status" value="1"/>
</dbReference>
<dbReference type="PROSITE" id="PS50887">
    <property type="entry name" value="GGDEF"/>
    <property type="match status" value="1"/>
</dbReference>
<dbReference type="Gene3D" id="3.20.20.450">
    <property type="entry name" value="EAL domain"/>
    <property type="match status" value="1"/>
</dbReference>
<dbReference type="SUPFAM" id="SSF55073">
    <property type="entry name" value="Nucleotide cyclase"/>
    <property type="match status" value="1"/>
</dbReference>
<dbReference type="SMART" id="SM00052">
    <property type="entry name" value="EAL"/>
    <property type="match status" value="1"/>
</dbReference>
<gene>
    <name evidence="3" type="ORF">GAK30_01862</name>
</gene>